<protein>
    <submittedName>
        <fullName evidence="2">Granaticin polyketide synthase putative ketoacyl reductase 2</fullName>
    </submittedName>
</protein>
<evidence type="ECO:0000313" key="3">
    <source>
        <dbReference type="Proteomes" id="UP000825002"/>
    </source>
</evidence>
<reference evidence="2 3" key="1">
    <citation type="submission" date="2020-10" db="EMBL/GenBank/DDBJ databases">
        <authorList>
            <person name="Klimov P.B."/>
            <person name="Dyachkov S.M."/>
            <person name="Chetverikov P.E."/>
        </authorList>
    </citation>
    <scope>NUCLEOTIDE SEQUENCE [LARGE SCALE GENOMIC DNA]</scope>
    <source>
        <strain evidence="2">BMOC 18-1129-001#AD2665</strain>
        <tissue evidence="2">Entire mites</tissue>
    </source>
</reference>
<dbReference type="PROSITE" id="PS00061">
    <property type="entry name" value="ADH_SHORT"/>
    <property type="match status" value="1"/>
</dbReference>
<name>A0ABQ7SA04_9ACAR</name>
<dbReference type="PRINTS" id="PR00081">
    <property type="entry name" value="GDHRDH"/>
</dbReference>
<keyword evidence="1" id="KW-0560">Oxidoreductase</keyword>
<dbReference type="PRINTS" id="PR00080">
    <property type="entry name" value="SDRFAMILY"/>
</dbReference>
<keyword evidence="3" id="KW-1185">Reference proteome</keyword>
<comment type="caution">
    <text evidence="2">The sequence shown here is derived from an EMBL/GenBank/DDBJ whole genome shotgun (WGS) entry which is preliminary data.</text>
</comment>
<accession>A0ABQ7SA04</accession>
<dbReference type="SUPFAM" id="SSF51735">
    <property type="entry name" value="NAD(P)-binding Rossmann-fold domains"/>
    <property type="match status" value="1"/>
</dbReference>
<evidence type="ECO:0000256" key="1">
    <source>
        <dbReference type="ARBA" id="ARBA00023002"/>
    </source>
</evidence>
<dbReference type="InterPro" id="IPR020904">
    <property type="entry name" value="Sc_DH/Rdtase_CS"/>
</dbReference>
<dbReference type="Pfam" id="PF13561">
    <property type="entry name" value="adh_short_C2"/>
    <property type="match status" value="1"/>
</dbReference>
<proteinExistence type="predicted"/>
<dbReference type="InterPro" id="IPR036291">
    <property type="entry name" value="NAD(P)-bd_dom_sf"/>
</dbReference>
<gene>
    <name evidence="2" type="ORF">GZH46_01236</name>
</gene>
<dbReference type="InterPro" id="IPR002347">
    <property type="entry name" value="SDR_fam"/>
</dbReference>
<dbReference type="Proteomes" id="UP000825002">
    <property type="component" value="Unassembled WGS sequence"/>
</dbReference>
<dbReference type="EMBL" id="JAIFTH010000199">
    <property type="protein sequence ID" value="KAG9510226.1"/>
    <property type="molecule type" value="Genomic_DNA"/>
</dbReference>
<evidence type="ECO:0000313" key="2">
    <source>
        <dbReference type="EMBL" id="KAG9510226.1"/>
    </source>
</evidence>
<dbReference type="Gene3D" id="3.40.50.720">
    <property type="entry name" value="NAD(P)-binding Rossmann-like Domain"/>
    <property type="match status" value="1"/>
</dbReference>
<dbReference type="PANTHER" id="PTHR43975">
    <property type="entry name" value="ZGC:101858"/>
    <property type="match status" value="1"/>
</dbReference>
<dbReference type="PANTHER" id="PTHR43975:SF2">
    <property type="entry name" value="EG:BACR7A4.14 PROTEIN-RELATED"/>
    <property type="match status" value="1"/>
</dbReference>
<sequence>MSVVIVTGSTSGIGESTANLFADRGYHVVVTGSDSANVDRVVDSIRQKSPVVPEPLGVVADFKDPVNVDSILERTLERFERLDVLVNNAGRTHRKIGPTSGNDPTCYSVYRQAMTINLDSTIRLTLNAVPHLRATKGSIVNVSSIASTRPSDIGFAYCCSKSALSMFGECLATDLCPDIRVNNVLPGPTVTDAKSATLMRDAGQRLCLTQRAGRPEEIANAIYFLASNKPQYITGTNLVIDGGYLIKPKRPSITT</sequence>
<organism evidence="2 3">
    <name type="scientific">Fragariocoptes setiger</name>
    <dbReference type="NCBI Taxonomy" id="1670756"/>
    <lineage>
        <taxon>Eukaryota</taxon>
        <taxon>Metazoa</taxon>
        <taxon>Ecdysozoa</taxon>
        <taxon>Arthropoda</taxon>
        <taxon>Chelicerata</taxon>
        <taxon>Arachnida</taxon>
        <taxon>Acari</taxon>
        <taxon>Acariformes</taxon>
        <taxon>Trombidiformes</taxon>
        <taxon>Prostigmata</taxon>
        <taxon>Eupodina</taxon>
        <taxon>Eriophyoidea</taxon>
        <taxon>Phytoptidae</taxon>
        <taxon>Fragariocoptes</taxon>
    </lineage>
</organism>